<dbReference type="Pfam" id="PF02410">
    <property type="entry name" value="RsfS"/>
    <property type="match status" value="1"/>
</dbReference>
<protein>
    <recommendedName>
        <fullName evidence="2">Ribosomal silencing factor RsfS</fullName>
    </recommendedName>
</protein>
<sequence length="136" mass="15391">MAGARISIYYKENWGDCLLIIEPQVLAQVAVEAAEEKKAMDITVLNIGGVSVVAEYFVICSSRSPVHARAIAEEIEKRLQQLNVARPRREGLRTGQWVLLDYGSVVVHIFQEEQRRFYNLEHLWGDAPVVRSPISI</sequence>
<dbReference type="Gene3D" id="3.30.460.10">
    <property type="entry name" value="Beta Polymerase, domain 2"/>
    <property type="match status" value="1"/>
</dbReference>
<evidence type="ECO:0000313" key="4">
    <source>
        <dbReference type="Proteomes" id="UP000199584"/>
    </source>
</evidence>
<dbReference type="GO" id="GO:0005737">
    <property type="term" value="C:cytoplasm"/>
    <property type="evidence" value="ECO:0007669"/>
    <property type="project" value="UniProtKB-SubCell"/>
</dbReference>
<keyword evidence="2" id="KW-0678">Repressor</keyword>
<name>A0A1I6DS79_9FIRM</name>
<comment type="subunit">
    <text evidence="2">Interacts with ribosomal protein uL14 (rplN).</text>
</comment>
<proteinExistence type="inferred from homology"/>
<dbReference type="InterPro" id="IPR004394">
    <property type="entry name" value="Iojap/RsfS/C7orf30"/>
</dbReference>
<evidence type="ECO:0000313" key="3">
    <source>
        <dbReference type="EMBL" id="SFR08295.1"/>
    </source>
</evidence>
<dbReference type="NCBIfam" id="TIGR00090">
    <property type="entry name" value="rsfS_iojap_ybeB"/>
    <property type="match status" value="1"/>
</dbReference>
<keyword evidence="2" id="KW-0963">Cytoplasm</keyword>
<reference evidence="4" key="1">
    <citation type="submission" date="2016-10" db="EMBL/GenBank/DDBJ databases">
        <authorList>
            <person name="Varghese N."/>
            <person name="Submissions S."/>
        </authorList>
    </citation>
    <scope>NUCLEOTIDE SEQUENCE [LARGE SCALE GENOMIC DNA]</scope>
    <source>
        <strain evidence="4">DSM 3669</strain>
    </source>
</reference>
<comment type="function">
    <text evidence="2">Functions as a ribosomal silencing factor. Interacts with ribosomal protein uL14 (rplN), blocking formation of intersubunit bridge B8. Prevents association of the 30S and 50S ribosomal subunits and the formation of functional ribosomes, thus repressing translation.</text>
</comment>
<comment type="subcellular location">
    <subcellularLocation>
        <location evidence="2">Cytoplasm</location>
    </subcellularLocation>
</comment>
<dbReference type="SUPFAM" id="SSF81301">
    <property type="entry name" value="Nucleotidyltransferase"/>
    <property type="match status" value="1"/>
</dbReference>
<dbReference type="PANTHER" id="PTHR21043">
    <property type="entry name" value="IOJAP SUPERFAMILY ORTHOLOG"/>
    <property type="match status" value="1"/>
</dbReference>
<gene>
    <name evidence="2" type="primary">rsfS</name>
    <name evidence="3" type="ORF">SAMN05660706_11650</name>
</gene>
<keyword evidence="4" id="KW-1185">Reference proteome</keyword>
<comment type="similarity">
    <text evidence="1 2">Belongs to the Iojap/RsfS family.</text>
</comment>
<keyword evidence="2" id="KW-0810">Translation regulation</keyword>
<dbReference type="PANTHER" id="PTHR21043:SF0">
    <property type="entry name" value="MITOCHONDRIAL ASSEMBLY OF RIBOSOMAL LARGE SUBUNIT PROTEIN 1"/>
    <property type="match status" value="1"/>
</dbReference>
<dbReference type="STRING" id="39060.SAMN05660706_11650"/>
<organism evidence="3 4">
    <name type="scientific">Desulfoscipio geothermicus DSM 3669</name>
    <dbReference type="NCBI Taxonomy" id="1121426"/>
    <lineage>
        <taxon>Bacteria</taxon>
        <taxon>Bacillati</taxon>
        <taxon>Bacillota</taxon>
        <taxon>Clostridia</taxon>
        <taxon>Eubacteriales</taxon>
        <taxon>Desulfallaceae</taxon>
        <taxon>Desulfoscipio</taxon>
    </lineage>
</organism>
<dbReference type="HAMAP" id="MF_01477">
    <property type="entry name" value="Iojap_RsfS"/>
    <property type="match status" value="1"/>
</dbReference>
<dbReference type="EMBL" id="FOYM01000016">
    <property type="protein sequence ID" value="SFR08295.1"/>
    <property type="molecule type" value="Genomic_DNA"/>
</dbReference>
<dbReference type="GO" id="GO:0043023">
    <property type="term" value="F:ribosomal large subunit binding"/>
    <property type="evidence" value="ECO:0007669"/>
    <property type="project" value="TreeGrafter"/>
</dbReference>
<dbReference type="Proteomes" id="UP000199584">
    <property type="component" value="Unassembled WGS sequence"/>
</dbReference>
<evidence type="ECO:0000256" key="2">
    <source>
        <dbReference type="HAMAP-Rule" id="MF_01477"/>
    </source>
</evidence>
<accession>A0A1I6DS79</accession>
<dbReference type="GO" id="GO:0090071">
    <property type="term" value="P:negative regulation of ribosome biogenesis"/>
    <property type="evidence" value="ECO:0007669"/>
    <property type="project" value="UniProtKB-UniRule"/>
</dbReference>
<dbReference type="GO" id="GO:0017148">
    <property type="term" value="P:negative regulation of translation"/>
    <property type="evidence" value="ECO:0007669"/>
    <property type="project" value="UniProtKB-UniRule"/>
</dbReference>
<dbReference type="InterPro" id="IPR043519">
    <property type="entry name" value="NT_sf"/>
</dbReference>
<dbReference type="AlphaFoldDB" id="A0A1I6DS79"/>
<dbReference type="GO" id="GO:0042256">
    <property type="term" value="P:cytosolic ribosome assembly"/>
    <property type="evidence" value="ECO:0007669"/>
    <property type="project" value="UniProtKB-UniRule"/>
</dbReference>
<evidence type="ECO:0000256" key="1">
    <source>
        <dbReference type="ARBA" id="ARBA00010574"/>
    </source>
</evidence>